<gene>
    <name evidence="2" type="ORF">METZ01_LOCUS511262</name>
</gene>
<reference evidence="2" key="1">
    <citation type="submission" date="2018-05" db="EMBL/GenBank/DDBJ databases">
        <authorList>
            <person name="Lanie J.A."/>
            <person name="Ng W.-L."/>
            <person name="Kazmierczak K.M."/>
            <person name="Andrzejewski T.M."/>
            <person name="Davidsen T.M."/>
            <person name="Wayne K.J."/>
            <person name="Tettelin H."/>
            <person name="Glass J.I."/>
            <person name="Rusch D."/>
            <person name="Podicherti R."/>
            <person name="Tsui H.-C.T."/>
            <person name="Winkler M.E."/>
        </authorList>
    </citation>
    <scope>NUCLEOTIDE SEQUENCE</scope>
</reference>
<dbReference type="AlphaFoldDB" id="A0A383EQQ7"/>
<sequence>MQAITEKQILEWKEELDKQVKTRDHAQKVLLEAESNIKVLSGGIQFGELVLKKIESSDQPSDIAEPSPQSEKAPLKK</sequence>
<dbReference type="EMBL" id="UINC01227498">
    <property type="protein sequence ID" value="SVE58408.1"/>
    <property type="molecule type" value="Genomic_DNA"/>
</dbReference>
<organism evidence="2">
    <name type="scientific">marine metagenome</name>
    <dbReference type="NCBI Taxonomy" id="408172"/>
    <lineage>
        <taxon>unclassified sequences</taxon>
        <taxon>metagenomes</taxon>
        <taxon>ecological metagenomes</taxon>
    </lineage>
</organism>
<name>A0A383EQQ7_9ZZZZ</name>
<accession>A0A383EQQ7</accession>
<evidence type="ECO:0000256" key="1">
    <source>
        <dbReference type="SAM" id="MobiDB-lite"/>
    </source>
</evidence>
<proteinExistence type="predicted"/>
<feature type="region of interest" description="Disordered" evidence="1">
    <location>
        <begin position="56"/>
        <end position="77"/>
    </location>
</feature>
<protein>
    <submittedName>
        <fullName evidence="2">Uncharacterized protein</fullName>
    </submittedName>
</protein>
<evidence type="ECO:0000313" key="2">
    <source>
        <dbReference type="EMBL" id="SVE58408.1"/>
    </source>
</evidence>